<dbReference type="AlphaFoldDB" id="A0A1X2I6G1"/>
<keyword evidence="5" id="KW-1185">Reference proteome</keyword>
<gene>
    <name evidence="4" type="ORF">BCR42DRAFT_395970</name>
</gene>
<keyword evidence="1" id="KW-0106">Calcium</keyword>
<protein>
    <recommendedName>
        <fullName evidence="3">EF-hand domain-containing protein</fullName>
    </recommendedName>
</protein>
<dbReference type="GO" id="GO:0019888">
    <property type="term" value="F:protein phosphatase regulator activity"/>
    <property type="evidence" value="ECO:0007669"/>
    <property type="project" value="TreeGrafter"/>
</dbReference>
<dbReference type="GO" id="GO:0005509">
    <property type="term" value="F:calcium ion binding"/>
    <property type="evidence" value="ECO:0007669"/>
    <property type="project" value="InterPro"/>
</dbReference>
<feature type="compositionally biased region" description="Acidic residues" evidence="2">
    <location>
        <begin position="494"/>
        <end position="504"/>
    </location>
</feature>
<dbReference type="SUPFAM" id="SSF47473">
    <property type="entry name" value="EF-hand"/>
    <property type="match status" value="1"/>
</dbReference>
<dbReference type="InterPro" id="IPR018247">
    <property type="entry name" value="EF_Hand_1_Ca_BS"/>
</dbReference>
<feature type="region of interest" description="Disordered" evidence="2">
    <location>
        <begin position="418"/>
        <end position="444"/>
    </location>
</feature>
<dbReference type="GO" id="GO:0000159">
    <property type="term" value="C:protein phosphatase type 2A complex"/>
    <property type="evidence" value="ECO:0007669"/>
    <property type="project" value="TreeGrafter"/>
</dbReference>
<feature type="compositionally biased region" description="Basic and acidic residues" evidence="2">
    <location>
        <begin position="547"/>
        <end position="556"/>
    </location>
</feature>
<evidence type="ECO:0000256" key="2">
    <source>
        <dbReference type="SAM" id="MobiDB-lite"/>
    </source>
</evidence>
<dbReference type="InterPro" id="IPR002048">
    <property type="entry name" value="EF_hand_dom"/>
</dbReference>
<feature type="compositionally biased region" description="Polar residues" evidence="2">
    <location>
        <begin position="593"/>
        <end position="608"/>
    </location>
</feature>
<dbReference type="Gene3D" id="1.10.238.10">
    <property type="entry name" value="EF-hand"/>
    <property type="match status" value="1"/>
</dbReference>
<dbReference type="Gene3D" id="1.10.238.230">
    <property type="match status" value="1"/>
</dbReference>
<dbReference type="Proteomes" id="UP000193560">
    <property type="component" value="Unassembled WGS sequence"/>
</dbReference>
<sequence length="650" mass="75205">MTSSKAIPPFFFPNGHPTSHVEQEQRRRKILAIVKHLYGYRPYLTEACFIAVTKSCGLPRYMNMALFRKMVPSFQENRIAYAQFVHSWIMISKDRYDDESLFFSVLKKHGHDDVGEWLTPDDFLPVLQVETVICRLFYDAECSNGRMTLKQFRKSKFTDRVKTLGSCTELNNANHDLMITENNLIHYNDGCLSPRIVHRIIQCGRIATFSRETPTNSLSFLDFIWFLLNEVDKTSPKAIEYWFRCMDEDGDGILSSYELENYWNDQIARQISYSNDIHGKSNHNNIGDAGEDWMEEDLVRFDDILRQMNDLIQPQHPGQFRLQDLKRNGFLAERFFDTFLHFNKFQIHESHQGSLRLKLQLEMEKIRSVVSSPLDQRSLLHGALLDDAHFGYLMFSDWSEFAEAEYQQLLMAEHHDATNDDVHSEGDIDENDNDDDDDDDDDDVVVADGIHMTTNDTFATPHEIDYLNHPSPIYINQPFFDDRIGNHNKSHDIDNDDTENETDEYTYPQHYHRNNPTSATMCDSDTPTTSHHSRQSTDDNDDNDSDGVLRCDHTSDLEEESDSAPPTPTSTSKDGASSSIILDSNQSSERQDPSSSLTWHQAIQSSTETKNDKLNTNHTNNDKPEDQDNSARTDWIWQLTRQHVDRPLDQ</sequence>
<feature type="compositionally biased region" description="Basic and acidic residues" evidence="2">
    <location>
        <begin position="609"/>
        <end position="631"/>
    </location>
</feature>
<feature type="compositionally biased region" description="Acidic residues" evidence="2">
    <location>
        <begin position="427"/>
        <end position="444"/>
    </location>
</feature>
<feature type="domain" description="EF-hand" evidence="3">
    <location>
        <begin position="234"/>
        <end position="269"/>
    </location>
</feature>
<dbReference type="STRING" id="90262.A0A1X2I6G1"/>
<feature type="region of interest" description="Disordered" evidence="2">
    <location>
        <begin position="485"/>
        <end position="634"/>
    </location>
</feature>
<feature type="compositionally biased region" description="Low complexity" evidence="2">
    <location>
        <begin position="569"/>
        <end position="588"/>
    </location>
</feature>
<accession>A0A1X2I6G1</accession>
<dbReference type="Gene3D" id="1.10.238.220">
    <property type="match status" value="1"/>
</dbReference>
<organism evidence="4 5">
    <name type="scientific">Absidia repens</name>
    <dbReference type="NCBI Taxonomy" id="90262"/>
    <lineage>
        <taxon>Eukaryota</taxon>
        <taxon>Fungi</taxon>
        <taxon>Fungi incertae sedis</taxon>
        <taxon>Mucoromycota</taxon>
        <taxon>Mucoromycotina</taxon>
        <taxon>Mucoromycetes</taxon>
        <taxon>Mucorales</taxon>
        <taxon>Cunninghamellaceae</taxon>
        <taxon>Absidia</taxon>
    </lineage>
</organism>
<dbReference type="PROSITE" id="PS00018">
    <property type="entry name" value="EF_HAND_1"/>
    <property type="match status" value="1"/>
</dbReference>
<evidence type="ECO:0000313" key="5">
    <source>
        <dbReference type="Proteomes" id="UP000193560"/>
    </source>
</evidence>
<dbReference type="PROSITE" id="PS50222">
    <property type="entry name" value="EF_HAND_2"/>
    <property type="match status" value="1"/>
</dbReference>
<dbReference type="PANTHER" id="PTHR14095:SF0">
    <property type="entry name" value="MIP22305P"/>
    <property type="match status" value="1"/>
</dbReference>
<proteinExistence type="predicted"/>
<dbReference type="OrthoDB" id="5586at2759"/>
<comment type="caution">
    <text evidence="4">The sequence shown here is derived from an EMBL/GenBank/DDBJ whole genome shotgun (WGS) entry which is preliminary data.</text>
</comment>
<evidence type="ECO:0000259" key="3">
    <source>
        <dbReference type="PROSITE" id="PS50222"/>
    </source>
</evidence>
<dbReference type="PANTHER" id="PTHR14095">
    <property type="entry name" value="PHOSPHATASE 2A REGULATORY SUBUNIT-RELATED"/>
    <property type="match status" value="1"/>
</dbReference>
<feature type="compositionally biased region" description="Polar residues" evidence="2">
    <location>
        <begin position="514"/>
        <end position="530"/>
    </location>
</feature>
<evidence type="ECO:0000313" key="4">
    <source>
        <dbReference type="EMBL" id="ORZ10256.1"/>
    </source>
</evidence>
<name>A0A1X2I6G1_9FUNG</name>
<reference evidence="4 5" key="1">
    <citation type="submission" date="2016-07" db="EMBL/GenBank/DDBJ databases">
        <title>Pervasive Adenine N6-methylation of Active Genes in Fungi.</title>
        <authorList>
            <consortium name="DOE Joint Genome Institute"/>
            <person name="Mondo S.J."/>
            <person name="Dannebaum R.O."/>
            <person name="Kuo R.C."/>
            <person name="Labutti K."/>
            <person name="Haridas S."/>
            <person name="Kuo A."/>
            <person name="Salamov A."/>
            <person name="Ahrendt S.R."/>
            <person name="Lipzen A."/>
            <person name="Sullivan W."/>
            <person name="Andreopoulos W.B."/>
            <person name="Clum A."/>
            <person name="Lindquist E."/>
            <person name="Daum C."/>
            <person name="Ramamoorthy G.K."/>
            <person name="Gryganskyi A."/>
            <person name="Culley D."/>
            <person name="Magnuson J.K."/>
            <person name="James T.Y."/>
            <person name="O'Malley M.A."/>
            <person name="Stajich J.E."/>
            <person name="Spatafora J.W."/>
            <person name="Visel A."/>
            <person name="Grigoriev I.V."/>
        </authorList>
    </citation>
    <scope>NUCLEOTIDE SEQUENCE [LARGE SCALE GENOMIC DNA]</scope>
    <source>
        <strain evidence="4 5">NRRL 1336</strain>
    </source>
</reference>
<dbReference type="InterPro" id="IPR011992">
    <property type="entry name" value="EF-hand-dom_pair"/>
</dbReference>
<evidence type="ECO:0000256" key="1">
    <source>
        <dbReference type="ARBA" id="ARBA00022837"/>
    </source>
</evidence>
<dbReference type="EMBL" id="MCGE01000025">
    <property type="protein sequence ID" value="ORZ10256.1"/>
    <property type="molecule type" value="Genomic_DNA"/>
</dbReference>